<proteinExistence type="predicted"/>
<protein>
    <submittedName>
        <fullName evidence="2">Uncharacterized protein</fullName>
    </submittedName>
</protein>
<feature type="region of interest" description="Disordered" evidence="1">
    <location>
        <begin position="1"/>
        <end position="129"/>
    </location>
</feature>
<gene>
    <name evidence="2" type="ORF">I9W82_001772</name>
</gene>
<feature type="compositionally biased region" description="Low complexity" evidence="1">
    <location>
        <begin position="77"/>
        <end position="86"/>
    </location>
</feature>
<evidence type="ECO:0000313" key="2">
    <source>
        <dbReference type="EMBL" id="KAG5419892.1"/>
    </source>
</evidence>
<dbReference type="EMBL" id="JAEOAQ010000002">
    <property type="protein sequence ID" value="KAG5419892.1"/>
    <property type="molecule type" value="Genomic_DNA"/>
</dbReference>
<dbReference type="GeneID" id="93650401"/>
<dbReference type="OrthoDB" id="203678at2759"/>
<dbReference type="Pfam" id="PF08700">
    <property type="entry name" value="VPS51_Exo84_N"/>
    <property type="match status" value="1"/>
</dbReference>
<accession>A0A8H7ZDF0</accession>
<evidence type="ECO:0000256" key="1">
    <source>
        <dbReference type="SAM" id="MobiDB-lite"/>
    </source>
</evidence>
<name>A0A8H7ZDF0_9ASCO</name>
<comment type="caution">
    <text evidence="2">The sequence shown here is derived from an EMBL/GenBank/DDBJ whole genome shotgun (WGS) entry which is preliminary data.</text>
</comment>
<organism evidence="2 3">
    <name type="scientific">Candida metapsilosis</name>
    <dbReference type="NCBI Taxonomy" id="273372"/>
    <lineage>
        <taxon>Eukaryota</taxon>
        <taxon>Fungi</taxon>
        <taxon>Dikarya</taxon>
        <taxon>Ascomycota</taxon>
        <taxon>Saccharomycotina</taxon>
        <taxon>Pichiomycetes</taxon>
        <taxon>Debaryomycetaceae</taxon>
        <taxon>Candida/Lodderomyces clade</taxon>
        <taxon>Candida</taxon>
    </lineage>
</organism>
<evidence type="ECO:0000313" key="3">
    <source>
        <dbReference type="Proteomes" id="UP000669133"/>
    </source>
</evidence>
<dbReference type="RefSeq" id="XP_067549008.1">
    <property type="nucleotide sequence ID" value="XM_067690554.1"/>
</dbReference>
<dbReference type="Proteomes" id="UP000669133">
    <property type="component" value="Unassembled WGS sequence"/>
</dbReference>
<feature type="compositionally biased region" description="Basic and acidic residues" evidence="1">
    <location>
        <begin position="106"/>
        <end position="129"/>
    </location>
</feature>
<dbReference type="AlphaFoldDB" id="A0A8H7ZDF0"/>
<feature type="compositionally biased region" description="Low complexity" evidence="1">
    <location>
        <begin position="17"/>
        <end position="54"/>
    </location>
</feature>
<reference evidence="2 3" key="1">
    <citation type="submission" date="2020-12" db="EMBL/GenBank/DDBJ databases">
        <title>Effect of drift, selection, and recombination on the evolution of hybrid genomes in Candida yeast pathogens.</title>
        <authorList>
            <person name="Mixao V."/>
            <person name="Ksiezopolska E."/>
            <person name="Saus E."/>
            <person name="Boekhout T."/>
            <person name="Gacser A."/>
            <person name="Gabaldon T."/>
        </authorList>
    </citation>
    <scope>NUCLEOTIDE SEQUENCE [LARGE SCALE GENOMIC DNA]</scope>
    <source>
        <strain evidence="2 3">BP57</strain>
    </source>
</reference>
<sequence length="345" mass="38176">MSQSPVLSYKKPSKEQAATASTTNATAGASSSTPTPRTSFSPSLSSAASNSSSPQLNPPQRKISSRRKALQEFYHLQQQQQQQQSQANKEKNGTEQNGEEGTSDNANKEKTDPSSTKSHIEPSDLKTAEDVEQFIKTSTTKDILQLRNKIQSQLSSSSQKKKEIIYDNYYELIKLSNMLGDLSESNKQIANVSTAQDVPVDSLSGFKIFNQPQTVDENGSHVSVDAYLDEVLNELSNFNQTTIKKFTTGGFDDVLNRLDRSSDRAESNASVVGLYNESSSTVNGVPDNVDKNDVVNEISYILDLPDRQLEEQERVEAESKIDKIIETTKSEALKLQLNTIKSRMY</sequence>
<keyword evidence="3" id="KW-1185">Reference proteome</keyword>